<dbReference type="InterPro" id="IPR011032">
    <property type="entry name" value="GroES-like_sf"/>
</dbReference>
<dbReference type="RefSeq" id="WP_101533839.1">
    <property type="nucleotide sequence ID" value="NZ_PKUQ01000018.1"/>
</dbReference>
<dbReference type="InterPro" id="IPR050129">
    <property type="entry name" value="Zn_alcohol_dh"/>
</dbReference>
<keyword evidence="8" id="KW-1185">Reference proteome</keyword>
<dbReference type="InterPro" id="IPR013154">
    <property type="entry name" value="ADH-like_N"/>
</dbReference>
<dbReference type="AlphaFoldDB" id="A0A2N5XRT3"/>
<comment type="similarity">
    <text evidence="4">Belongs to the zinc-containing alcohol dehydrogenase family.</text>
</comment>
<dbReference type="InterPro" id="IPR002328">
    <property type="entry name" value="ADH_Zn_CS"/>
</dbReference>
<dbReference type="Gene3D" id="3.90.180.10">
    <property type="entry name" value="Medium-chain alcohol dehydrogenases, catalytic domain"/>
    <property type="match status" value="1"/>
</dbReference>
<dbReference type="Pfam" id="PF00107">
    <property type="entry name" value="ADH_zinc_N"/>
    <property type="match status" value="1"/>
</dbReference>
<dbReference type="GO" id="GO:0008270">
    <property type="term" value="F:zinc ion binding"/>
    <property type="evidence" value="ECO:0007669"/>
    <property type="project" value="InterPro"/>
</dbReference>
<proteinExistence type="inferred from homology"/>
<feature type="domain" description="Alcohol dehydrogenase-like C-terminal" evidence="5">
    <location>
        <begin position="172"/>
        <end position="287"/>
    </location>
</feature>
<evidence type="ECO:0000259" key="6">
    <source>
        <dbReference type="Pfam" id="PF08240"/>
    </source>
</evidence>
<evidence type="ECO:0000256" key="4">
    <source>
        <dbReference type="RuleBase" id="RU361277"/>
    </source>
</evidence>
<dbReference type="Proteomes" id="UP000234881">
    <property type="component" value="Unassembled WGS sequence"/>
</dbReference>
<dbReference type="InterPro" id="IPR036291">
    <property type="entry name" value="NAD(P)-bd_dom_sf"/>
</dbReference>
<evidence type="ECO:0000259" key="5">
    <source>
        <dbReference type="Pfam" id="PF00107"/>
    </source>
</evidence>
<dbReference type="Pfam" id="PF08240">
    <property type="entry name" value="ADH_N"/>
    <property type="match status" value="1"/>
</dbReference>
<evidence type="ECO:0000256" key="1">
    <source>
        <dbReference type="ARBA" id="ARBA00022723"/>
    </source>
</evidence>
<keyword evidence="3" id="KW-0560">Oxidoreductase</keyword>
<dbReference type="EMBL" id="PKUQ01000018">
    <property type="protein sequence ID" value="PLW77223.1"/>
    <property type="molecule type" value="Genomic_DNA"/>
</dbReference>
<dbReference type="SUPFAM" id="SSF51735">
    <property type="entry name" value="NAD(P)-binding Rossmann-fold domains"/>
    <property type="match status" value="1"/>
</dbReference>
<dbReference type="SUPFAM" id="SSF50129">
    <property type="entry name" value="GroES-like"/>
    <property type="match status" value="1"/>
</dbReference>
<dbReference type="PANTHER" id="PTHR43401:SF2">
    <property type="entry name" value="L-THREONINE 3-DEHYDROGENASE"/>
    <property type="match status" value="1"/>
</dbReference>
<evidence type="ECO:0000256" key="3">
    <source>
        <dbReference type="ARBA" id="ARBA00023002"/>
    </source>
</evidence>
<dbReference type="GO" id="GO:0016491">
    <property type="term" value="F:oxidoreductase activity"/>
    <property type="evidence" value="ECO:0007669"/>
    <property type="project" value="UniProtKB-KW"/>
</dbReference>
<dbReference type="Gene3D" id="3.40.50.720">
    <property type="entry name" value="NAD(P)-binding Rossmann-like Domain"/>
    <property type="match status" value="1"/>
</dbReference>
<evidence type="ECO:0000313" key="8">
    <source>
        <dbReference type="Proteomes" id="UP000234881"/>
    </source>
</evidence>
<keyword evidence="2 4" id="KW-0862">Zinc</keyword>
<sequence>MKAVRLFGVKDLRVEDIGPPAPPLENEVTLDVTYAGICGSDLHNFSTGEWITRAPSVAGHEFTGVISSIGAKVSHVCVGDRVIVDSRHICGHCRNCRDDLGQVCENLGFIGEIIDGGFAQAVTLPARNVIKAPANVADRHLALAEPLAVALHVLNKLNIPEGTEILIAGCGPIGGLVALLAAQDGHKVAVIDRNEPRANTVAEMTGGRILDLSQDWGCQAPRYAVDATGSPHVIGQLIEKLAAGGAVGLVGIGHGTLDLNPVTLVEKEISLVGCHAYGGELQTIADLLPSLSPHLDQVISEPISLDAIPDAYLRHLAGDVTSLKTIINCQEG</sequence>
<dbReference type="OrthoDB" id="9809185at2"/>
<protein>
    <submittedName>
        <fullName evidence="7">Dehydrogenase</fullName>
    </submittedName>
</protein>
<accession>A0A2N5XRT3</accession>
<evidence type="ECO:0000256" key="2">
    <source>
        <dbReference type="ARBA" id="ARBA00022833"/>
    </source>
</evidence>
<evidence type="ECO:0000313" key="7">
    <source>
        <dbReference type="EMBL" id="PLW77223.1"/>
    </source>
</evidence>
<dbReference type="InterPro" id="IPR013149">
    <property type="entry name" value="ADH-like_C"/>
</dbReference>
<reference evidence="7 8" key="1">
    <citation type="submission" date="2018-01" db="EMBL/GenBank/DDBJ databases">
        <title>The draft genome sequence of Cohaesibacter sp. H1304.</title>
        <authorList>
            <person name="Wang N.-N."/>
            <person name="Du Z.-J."/>
        </authorList>
    </citation>
    <scope>NUCLEOTIDE SEQUENCE [LARGE SCALE GENOMIC DNA]</scope>
    <source>
        <strain evidence="7 8">H1304</strain>
    </source>
</reference>
<gene>
    <name evidence="7" type="ORF">C0081_10780</name>
</gene>
<dbReference type="PANTHER" id="PTHR43401">
    <property type="entry name" value="L-THREONINE 3-DEHYDROGENASE"/>
    <property type="match status" value="1"/>
</dbReference>
<feature type="domain" description="Alcohol dehydrogenase-like N-terminal" evidence="6">
    <location>
        <begin position="25"/>
        <end position="133"/>
    </location>
</feature>
<comment type="cofactor">
    <cofactor evidence="4">
        <name>Zn(2+)</name>
        <dbReference type="ChEBI" id="CHEBI:29105"/>
    </cofactor>
</comment>
<name>A0A2N5XRT3_9HYPH</name>
<organism evidence="7 8">
    <name type="scientific">Cohaesibacter celericrescens</name>
    <dbReference type="NCBI Taxonomy" id="2067669"/>
    <lineage>
        <taxon>Bacteria</taxon>
        <taxon>Pseudomonadati</taxon>
        <taxon>Pseudomonadota</taxon>
        <taxon>Alphaproteobacteria</taxon>
        <taxon>Hyphomicrobiales</taxon>
        <taxon>Cohaesibacteraceae</taxon>
    </lineage>
</organism>
<dbReference type="PROSITE" id="PS00059">
    <property type="entry name" value="ADH_ZINC"/>
    <property type="match status" value="1"/>
</dbReference>
<keyword evidence="1 4" id="KW-0479">Metal-binding</keyword>
<comment type="caution">
    <text evidence="7">The sequence shown here is derived from an EMBL/GenBank/DDBJ whole genome shotgun (WGS) entry which is preliminary data.</text>
</comment>